<sequence>MATLTLSTEDVRETVITGTNEQGQILYKTNTPFGFFKSTTTIQKGSEVIAEIEWHSWSSSKLRFNGTEVEAEKFITFGGYLNQKFVFTGPDGRSYRWDQHHNLVLSRNEEVRTEVARYHRATLGIIGKKRKATLEVSPEVAHMMDTIIITFIYIEKLRGEKERRSHNMAGG</sequence>
<dbReference type="Proteomes" id="UP000054485">
    <property type="component" value="Unassembled WGS sequence"/>
</dbReference>
<dbReference type="OrthoDB" id="3360976at2759"/>
<dbReference type="InParanoid" id="A0A0C9ZXW1"/>
<dbReference type="EMBL" id="KN835235">
    <property type="protein sequence ID" value="KIK42580.1"/>
    <property type="molecule type" value="Genomic_DNA"/>
</dbReference>
<gene>
    <name evidence="2" type="ORF">CY34DRAFT_804828</name>
</gene>
<dbReference type="InterPro" id="IPR046528">
    <property type="entry name" value="DUF6593"/>
</dbReference>
<reference evidence="2 3" key="1">
    <citation type="submission" date="2014-04" db="EMBL/GenBank/DDBJ databases">
        <authorList>
            <consortium name="DOE Joint Genome Institute"/>
            <person name="Kuo A."/>
            <person name="Ruytinx J."/>
            <person name="Rineau F."/>
            <person name="Colpaert J."/>
            <person name="Kohler A."/>
            <person name="Nagy L.G."/>
            <person name="Floudas D."/>
            <person name="Copeland A."/>
            <person name="Barry K.W."/>
            <person name="Cichocki N."/>
            <person name="Veneault-Fourrey C."/>
            <person name="LaButti K."/>
            <person name="Lindquist E.A."/>
            <person name="Lipzen A."/>
            <person name="Lundell T."/>
            <person name="Morin E."/>
            <person name="Murat C."/>
            <person name="Sun H."/>
            <person name="Tunlid A."/>
            <person name="Henrissat B."/>
            <person name="Grigoriev I.V."/>
            <person name="Hibbett D.S."/>
            <person name="Martin F."/>
            <person name="Nordberg H.P."/>
            <person name="Cantor M.N."/>
            <person name="Hua S.X."/>
        </authorList>
    </citation>
    <scope>NUCLEOTIDE SEQUENCE [LARGE SCALE GENOMIC DNA]</scope>
    <source>
        <strain evidence="2 3">UH-Slu-Lm8-n1</strain>
    </source>
</reference>
<name>A0A0C9ZXW1_9AGAM</name>
<evidence type="ECO:0000313" key="2">
    <source>
        <dbReference type="EMBL" id="KIK42580.1"/>
    </source>
</evidence>
<reference evidence="3" key="2">
    <citation type="submission" date="2015-01" db="EMBL/GenBank/DDBJ databases">
        <title>Evolutionary Origins and Diversification of the Mycorrhizal Mutualists.</title>
        <authorList>
            <consortium name="DOE Joint Genome Institute"/>
            <consortium name="Mycorrhizal Genomics Consortium"/>
            <person name="Kohler A."/>
            <person name="Kuo A."/>
            <person name="Nagy L.G."/>
            <person name="Floudas D."/>
            <person name="Copeland A."/>
            <person name="Barry K.W."/>
            <person name="Cichocki N."/>
            <person name="Veneault-Fourrey C."/>
            <person name="LaButti K."/>
            <person name="Lindquist E.A."/>
            <person name="Lipzen A."/>
            <person name="Lundell T."/>
            <person name="Morin E."/>
            <person name="Murat C."/>
            <person name="Riley R."/>
            <person name="Ohm R."/>
            <person name="Sun H."/>
            <person name="Tunlid A."/>
            <person name="Henrissat B."/>
            <person name="Grigoriev I.V."/>
            <person name="Hibbett D.S."/>
            <person name="Martin F."/>
        </authorList>
    </citation>
    <scope>NUCLEOTIDE SEQUENCE [LARGE SCALE GENOMIC DNA]</scope>
    <source>
        <strain evidence="3">UH-Slu-Lm8-n1</strain>
    </source>
</reference>
<dbReference type="HOGENOM" id="CLU_084280_4_1_1"/>
<proteinExistence type="predicted"/>
<keyword evidence="3" id="KW-1185">Reference proteome</keyword>
<evidence type="ECO:0000259" key="1">
    <source>
        <dbReference type="Pfam" id="PF20236"/>
    </source>
</evidence>
<protein>
    <recommendedName>
        <fullName evidence="1">DUF6593 domain-containing protein</fullName>
    </recommendedName>
</protein>
<dbReference type="Pfam" id="PF20236">
    <property type="entry name" value="DUF6593"/>
    <property type="match status" value="1"/>
</dbReference>
<dbReference type="AlphaFoldDB" id="A0A0C9ZXW1"/>
<organism evidence="2 3">
    <name type="scientific">Suillus luteus UH-Slu-Lm8-n1</name>
    <dbReference type="NCBI Taxonomy" id="930992"/>
    <lineage>
        <taxon>Eukaryota</taxon>
        <taxon>Fungi</taxon>
        <taxon>Dikarya</taxon>
        <taxon>Basidiomycota</taxon>
        <taxon>Agaricomycotina</taxon>
        <taxon>Agaricomycetes</taxon>
        <taxon>Agaricomycetidae</taxon>
        <taxon>Boletales</taxon>
        <taxon>Suillineae</taxon>
        <taxon>Suillaceae</taxon>
        <taxon>Suillus</taxon>
    </lineage>
</organism>
<dbReference type="STRING" id="930992.A0A0C9ZXW1"/>
<evidence type="ECO:0000313" key="3">
    <source>
        <dbReference type="Proteomes" id="UP000054485"/>
    </source>
</evidence>
<feature type="domain" description="DUF6593" evidence="1">
    <location>
        <begin position="10"/>
        <end position="158"/>
    </location>
</feature>
<accession>A0A0C9ZXW1</accession>